<proteinExistence type="predicted"/>
<dbReference type="RefSeq" id="WP_114516248.1">
    <property type="nucleotide sequence ID" value="NZ_JADNMJ010000005.1"/>
</dbReference>
<dbReference type="Gene3D" id="1.10.260.40">
    <property type="entry name" value="lambda repressor-like DNA-binding domains"/>
    <property type="match status" value="1"/>
</dbReference>
<dbReference type="GO" id="GO:0003677">
    <property type="term" value="F:DNA binding"/>
    <property type="evidence" value="ECO:0007669"/>
    <property type="project" value="InterPro"/>
</dbReference>
<reference evidence="2 3" key="1">
    <citation type="journal article" date="2018" name="Elife">
        <title>Discovery and characterization of a prevalent human gut bacterial enzyme sufficient for the inactivation of a family of plant toxins.</title>
        <authorList>
            <person name="Koppel N."/>
            <person name="Bisanz J.E."/>
            <person name="Pandelia M.E."/>
            <person name="Turnbaugh P.J."/>
            <person name="Balskus E.P."/>
        </authorList>
    </citation>
    <scope>NUCLEOTIDE SEQUENCE [LARGE SCALE GENOMIC DNA]</scope>
    <source>
        <strain evidence="2 3">MR1 #12</strain>
    </source>
</reference>
<evidence type="ECO:0000259" key="1">
    <source>
        <dbReference type="PROSITE" id="PS50943"/>
    </source>
</evidence>
<dbReference type="SMART" id="SM00530">
    <property type="entry name" value="HTH_XRE"/>
    <property type="match status" value="1"/>
</dbReference>
<dbReference type="CDD" id="cd00093">
    <property type="entry name" value="HTH_XRE"/>
    <property type="match status" value="1"/>
</dbReference>
<dbReference type="Pfam" id="PF13560">
    <property type="entry name" value="HTH_31"/>
    <property type="match status" value="1"/>
</dbReference>
<organism evidence="2 3">
    <name type="scientific">Eggerthella lenta</name>
    <name type="common">Eubacterium lentum</name>
    <dbReference type="NCBI Taxonomy" id="84112"/>
    <lineage>
        <taxon>Bacteria</taxon>
        <taxon>Bacillati</taxon>
        <taxon>Actinomycetota</taxon>
        <taxon>Coriobacteriia</taxon>
        <taxon>Eggerthellales</taxon>
        <taxon>Eggerthellaceae</taxon>
        <taxon>Eggerthella</taxon>
    </lineage>
</organism>
<accession>A0A369NHG0</accession>
<comment type="caution">
    <text evidence="2">The sequence shown here is derived from an EMBL/GenBank/DDBJ whole genome shotgun (WGS) entry which is preliminary data.</text>
</comment>
<dbReference type="AlphaFoldDB" id="A0A369NHG0"/>
<feature type="domain" description="HTH cro/C1-type" evidence="1">
    <location>
        <begin position="17"/>
        <end position="67"/>
    </location>
</feature>
<dbReference type="PROSITE" id="PS50943">
    <property type="entry name" value="HTH_CROC1"/>
    <property type="match status" value="1"/>
</dbReference>
<dbReference type="Proteomes" id="UP000253752">
    <property type="component" value="Unassembled WGS sequence"/>
</dbReference>
<dbReference type="SUPFAM" id="SSF47413">
    <property type="entry name" value="lambda repressor-like DNA-binding domains"/>
    <property type="match status" value="1"/>
</dbReference>
<gene>
    <name evidence="2" type="ORF">C1872_02440</name>
</gene>
<sequence>MNCEDSRRISNKLDLTRSARGMSVAELARRIGTDRKRLWNVLNGKREMRVEEFLRACVALRIDPRSFISKDMAAQIQARIIDGMKRGSADPLPLHLGDQATILD</sequence>
<dbReference type="EMBL" id="PPTX01000002">
    <property type="protein sequence ID" value="RDB81553.1"/>
    <property type="molecule type" value="Genomic_DNA"/>
</dbReference>
<dbReference type="InterPro" id="IPR001387">
    <property type="entry name" value="Cro/C1-type_HTH"/>
</dbReference>
<name>A0A369NHG0_EGGLN</name>
<dbReference type="InterPro" id="IPR010982">
    <property type="entry name" value="Lambda_DNA-bd_dom_sf"/>
</dbReference>
<protein>
    <submittedName>
        <fullName evidence="2">Transcriptional regulator</fullName>
    </submittedName>
</protein>
<evidence type="ECO:0000313" key="2">
    <source>
        <dbReference type="EMBL" id="RDB81553.1"/>
    </source>
</evidence>
<evidence type="ECO:0000313" key="3">
    <source>
        <dbReference type="Proteomes" id="UP000253752"/>
    </source>
</evidence>